<accession>A0AAD4QMP3</accession>
<comment type="caution">
    <text evidence="3">The sequence shown here is derived from an EMBL/GenBank/DDBJ whole genome shotgun (WGS) entry which is preliminary data.</text>
</comment>
<feature type="transmembrane region" description="Helical" evidence="2">
    <location>
        <begin position="6"/>
        <end position="28"/>
    </location>
</feature>
<dbReference type="EMBL" id="WTXG01000013">
    <property type="protein sequence ID" value="KAI0301765.1"/>
    <property type="molecule type" value="Genomic_DNA"/>
</dbReference>
<evidence type="ECO:0000256" key="1">
    <source>
        <dbReference type="SAM" id="MobiDB-lite"/>
    </source>
</evidence>
<keyword evidence="4" id="KW-1185">Reference proteome</keyword>
<protein>
    <submittedName>
        <fullName evidence="3">Uncharacterized protein</fullName>
    </submittedName>
</protein>
<feature type="transmembrane region" description="Helical" evidence="2">
    <location>
        <begin position="143"/>
        <end position="163"/>
    </location>
</feature>
<name>A0AAD4QMP3_9AGAM</name>
<feature type="region of interest" description="Disordered" evidence="1">
    <location>
        <begin position="378"/>
        <end position="402"/>
    </location>
</feature>
<evidence type="ECO:0000313" key="3">
    <source>
        <dbReference type="EMBL" id="KAI0301765.1"/>
    </source>
</evidence>
<gene>
    <name evidence="3" type="ORF">B0F90DRAFT_295561</name>
</gene>
<evidence type="ECO:0000313" key="4">
    <source>
        <dbReference type="Proteomes" id="UP001203297"/>
    </source>
</evidence>
<feature type="transmembrane region" description="Helical" evidence="2">
    <location>
        <begin position="49"/>
        <end position="73"/>
    </location>
</feature>
<reference evidence="3" key="1">
    <citation type="journal article" date="2022" name="New Phytol.">
        <title>Evolutionary transition to the ectomycorrhizal habit in the genomes of a hyperdiverse lineage of mushroom-forming fungi.</title>
        <authorList>
            <person name="Looney B."/>
            <person name="Miyauchi S."/>
            <person name="Morin E."/>
            <person name="Drula E."/>
            <person name="Courty P.E."/>
            <person name="Kohler A."/>
            <person name="Kuo A."/>
            <person name="LaButti K."/>
            <person name="Pangilinan J."/>
            <person name="Lipzen A."/>
            <person name="Riley R."/>
            <person name="Andreopoulos W."/>
            <person name="He G."/>
            <person name="Johnson J."/>
            <person name="Nolan M."/>
            <person name="Tritt A."/>
            <person name="Barry K.W."/>
            <person name="Grigoriev I.V."/>
            <person name="Nagy L.G."/>
            <person name="Hibbett D."/>
            <person name="Henrissat B."/>
            <person name="Matheny P.B."/>
            <person name="Labbe J."/>
            <person name="Martin F.M."/>
        </authorList>
    </citation>
    <scope>NUCLEOTIDE SEQUENCE</scope>
    <source>
        <strain evidence="3">BPL690</strain>
    </source>
</reference>
<feature type="transmembrane region" description="Helical" evidence="2">
    <location>
        <begin position="230"/>
        <end position="248"/>
    </location>
</feature>
<evidence type="ECO:0000256" key="2">
    <source>
        <dbReference type="SAM" id="Phobius"/>
    </source>
</evidence>
<organism evidence="3 4">
    <name type="scientific">Multifurca ochricompacta</name>
    <dbReference type="NCBI Taxonomy" id="376703"/>
    <lineage>
        <taxon>Eukaryota</taxon>
        <taxon>Fungi</taxon>
        <taxon>Dikarya</taxon>
        <taxon>Basidiomycota</taxon>
        <taxon>Agaricomycotina</taxon>
        <taxon>Agaricomycetes</taxon>
        <taxon>Russulales</taxon>
        <taxon>Russulaceae</taxon>
        <taxon>Multifurca</taxon>
    </lineage>
</organism>
<feature type="transmembrane region" description="Helical" evidence="2">
    <location>
        <begin position="263"/>
        <end position="284"/>
    </location>
</feature>
<keyword evidence="2" id="KW-0472">Membrane</keyword>
<keyword evidence="2" id="KW-0812">Transmembrane</keyword>
<keyword evidence="2" id="KW-1133">Transmembrane helix</keyword>
<dbReference type="AlphaFoldDB" id="A0AAD4QMP3"/>
<feature type="transmembrane region" description="Helical" evidence="2">
    <location>
        <begin position="175"/>
        <end position="199"/>
    </location>
</feature>
<sequence length="402" mass="45232">MSHSTPATYLVWSLLSSLLGIFLVYHLWCFDRFRCLRWNQGSQGTFKRVMTYSYLLSVPLTITYSAGFCIIKYTEGYITLPGFGVIARPYQLWTPAHRAAILPLYLCLACAWGLEMVTHLEELCFWLFVVNAGSAQTDWFRSLYFKTWIVGSGIAILYMPLVTVLTRSDLVKCEAYMFLAGSLGSLSLTLWFIPVLHLFQPFLGNLRREGVDMNTIIRLTKFHELNTIRILFRLLFAVPLCILAIDGIRPHQHVNDSLFATEFLSMLGGFGVVISSGMTLVIFFPRSIEKEIVAHDAGIRSRGFFGSRNHLTFVSHEQELYGTYDVEDIGFDSKGVSPTSMHPPLSCLYTTRTYGHTYGITTLTDASITNYARDYDSGGTYPSRSESPPALTLARDGENPGS</sequence>
<proteinExistence type="predicted"/>
<dbReference type="Proteomes" id="UP001203297">
    <property type="component" value="Unassembled WGS sequence"/>
</dbReference>